<keyword evidence="8" id="KW-0809">Transit peptide</keyword>
<comment type="subunit">
    <text evidence="4">Complex I is composed of 45 different subunits.</text>
</comment>
<dbReference type="InterPro" id="IPR026627">
    <property type="entry name" value="NDUFB2_animal"/>
</dbReference>
<evidence type="ECO:0000256" key="1">
    <source>
        <dbReference type="ARBA" id="ARBA00003195"/>
    </source>
</evidence>
<dbReference type="InParanoid" id="A0A1W4XIF7"/>
<dbReference type="KEGG" id="apln:108741797"/>
<dbReference type="RefSeq" id="XP_018332228.1">
    <property type="nucleotide sequence ID" value="XM_018476726.2"/>
</dbReference>
<dbReference type="GeneID" id="108741797"/>
<evidence type="ECO:0000256" key="4">
    <source>
        <dbReference type="ARBA" id="ARBA00011533"/>
    </source>
</evidence>
<dbReference type="FunCoup" id="A0A1W4XIF7">
    <property type="interactions" value="129"/>
</dbReference>
<dbReference type="GO" id="GO:0005743">
    <property type="term" value="C:mitochondrial inner membrane"/>
    <property type="evidence" value="ECO:0007669"/>
    <property type="project" value="UniProtKB-SubCell"/>
</dbReference>
<sequence>MIVSRCFSSLKAIKYIKPAAKFSTSSIRNGHGEWHYRGGVVKNPKWVTPAAEIIQGIAWWWVLWHLFTQFDHITGEFEYPDPSKWTDEELGIPEEV</sequence>
<keyword evidence="10" id="KW-0496">Mitochondrion</keyword>
<evidence type="ECO:0000256" key="9">
    <source>
        <dbReference type="ARBA" id="ARBA00022982"/>
    </source>
</evidence>
<dbReference type="GO" id="GO:0045271">
    <property type="term" value="C:respiratory chain complex I"/>
    <property type="evidence" value="ECO:0007669"/>
    <property type="project" value="InterPro"/>
</dbReference>
<dbReference type="OrthoDB" id="6241903at2759"/>
<dbReference type="Proteomes" id="UP000192223">
    <property type="component" value="Unplaced"/>
</dbReference>
<keyword evidence="12" id="KW-1185">Reference proteome</keyword>
<keyword evidence="11" id="KW-0472">Membrane</keyword>
<name>A0A1W4XIF7_AGRPL</name>
<dbReference type="Pfam" id="PF14813">
    <property type="entry name" value="NADH_B2"/>
    <property type="match status" value="1"/>
</dbReference>
<dbReference type="GO" id="GO:0032981">
    <property type="term" value="P:mitochondrial respiratory chain complex I assembly"/>
    <property type="evidence" value="ECO:0007669"/>
    <property type="project" value="TreeGrafter"/>
</dbReference>
<evidence type="ECO:0000313" key="12">
    <source>
        <dbReference type="Proteomes" id="UP000192223"/>
    </source>
</evidence>
<dbReference type="STRING" id="224129.A0A1W4XIF7"/>
<keyword evidence="5" id="KW-0813">Transport</keyword>
<proteinExistence type="inferred from homology"/>
<dbReference type="PANTHER" id="PTHR15223">
    <property type="entry name" value="NADH-UBIQUINONE OXIDOREDUCTASE AGGG SUBUNIT"/>
    <property type="match status" value="1"/>
</dbReference>
<keyword evidence="6" id="KW-0679">Respiratory chain</keyword>
<gene>
    <name evidence="13" type="primary">LOC108741797</name>
</gene>
<evidence type="ECO:0000256" key="11">
    <source>
        <dbReference type="ARBA" id="ARBA00023136"/>
    </source>
</evidence>
<keyword evidence="7" id="KW-0999">Mitochondrion inner membrane</keyword>
<evidence type="ECO:0000256" key="3">
    <source>
        <dbReference type="ARBA" id="ARBA00005923"/>
    </source>
</evidence>
<comment type="function">
    <text evidence="1">Accessory subunit of the mitochondrial membrane respiratory chain NADH dehydrogenase (Complex I), that is believed not to be involved in catalysis. Complex I functions in the transfer of electrons from NADH to the respiratory chain. The immediate electron acceptor for the enzyme is believed to be ubiquinone.</text>
</comment>
<comment type="subcellular location">
    <subcellularLocation>
        <location evidence="2">Mitochondrion inner membrane</location>
        <topology evidence="2">Peripheral membrane protein</topology>
        <orientation evidence="2">Matrix side</orientation>
    </subcellularLocation>
</comment>
<accession>A0A1W4XIF7</accession>
<comment type="similarity">
    <text evidence="3">Belongs to the complex I NDUFB2 subunit family.</text>
</comment>
<reference evidence="13" key="1">
    <citation type="submission" date="2025-08" db="UniProtKB">
        <authorList>
            <consortium name="RefSeq"/>
        </authorList>
    </citation>
    <scope>IDENTIFICATION</scope>
    <source>
        <tissue evidence="13">Entire body</tissue>
    </source>
</reference>
<dbReference type="PANTHER" id="PTHR15223:SF1">
    <property type="entry name" value="NADH DEHYDROGENASE [UBIQUINONE] 1 BETA SUBCOMPLEX SUBUNIT 2, MITOCHONDRIAL"/>
    <property type="match status" value="1"/>
</dbReference>
<evidence type="ECO:0000256" key="2">
    <source>
        <dbReference type="ARBA" id="ARBA00004443"/>
    </source>
</evidence>
<organism evidence="12 13">
    <name type="scientific">Agrilus planipennis</name>
    <name type="common">Emerald ash borer</name>
    <name type="synonym">Agrilus marcopoli</name>
    <dbReference type="NCBI Taxonomy" id="224129"/>
    <lineage>
        <taxon>Eukaryota</taxon>
        <taxon>Metazoa</taxon>
        <taxon>Ecdysozoa</taxon>
        <taxon>Arthropoda</taxon>
        <taxon>Hexapoda</taxon>
        <taxon>Insecta</taxon>
        <taxon>Pterygota</taxon>
        <taxon>Neoptera</taxon>
        <taxon>Endopterygota</taxon>
        <taxon>Coleoptera</taxon>
        <taxon>Polyphaga</taxon>
        <taxon>Elateriformia</taxon>
        <taxon>Buprestoidea</taxon>
        <taxon>Buprestidae</taxon>
        <taxon>Agrilinae</taxon>
        <taxon>Agrilus</taxon>
    </lineage>
</organism>
<evidence type="ECO:0000256" key="10">
    <source>
        <dbReference type="ARBA" id="ARBA00023128"/>
    </source>
</evidence>
<evidence type="ECO:0000256" key="8">
    <source>
        <dbReference type="ARBA" id="ARBA00022946"/>
    </source>
</evidence>
<dbReference type="AlphaFoldDB" id="A0A1W4XIF7"/>
<evidence type="ECO:0000256" key="6">
    <source>
        <dbReference type="ARBA" id="ARBA00022660"/>
    </source>
</evidence>
<evidence type="ECO:0000256" key="5">
    <source>
        <dbReference type="ARBA" id="ARBA00022448"/>
    </source>
</evidence>
<protein>
    <submittedName>
        <fullName evidence="13">NADH dehydrogenase [ubiquinone] 1 beta subcomplex subunit 2, mitochondrial</fullName>
    </submittedName>
</protein>
<keyword evidence="9" id="KW-0249">Electron transport</keyword>
<evidence type="ECO:0000256" key="7">
    <source>
        <dbReference type="ARBA" id="ARBA00022792"/>
    </source>
</evidence>
<evidence type="ECO:0000313" key="13">
    <source>
        <dbReference type="RefSeq" id="XP_018332228.1"/>
    </source>
</evidence>